<keyword evidence="3" id="KW-1185">Reference proteome</keyword>
<feature type="compositionally biased region" description="Basic and acidic residues" evidence="1">
    <location>
        <begin position="1"/>
        <end position="13"/>
    </location>
</feature>
<accession>A0A5M9JAI5</accession>
<reference evidence="2 3" key="1">
    <citation type="submission" date="2019-06" db="EMBL/GenBank/DDBJ databases">
        <title>Genome Sequence of the Brown Rot Fungal Pathogen Monilinia fructicola.</title>
        <authorList>
            <person name="De Miccolis Angelini R.M."/>
            <person name="Landi L."/>
            <person name="Abate D."/>
            <person name="Pollastro S."/>
            <person name="Romanazzi G."/>
            <person name="Faretra F."/>
        </authorList>
    </citation>
    <scope>NUCLEOTIDE SEQUENCE [LARGE SCALE GENOMIC DNA]</scope>
    <source>
        <strain evidence="2 3">Mfrc123</strain>
    </source>
</reference>
<protein>
    <submittedName>
        <fullName evidence="2">Uncharacterized protein</fullName>
    </submittedName>
</protein>
<proteinExistence type="predicted"/>
<feature type="region of interest" description="Disordered" evidence="1">
    <location>
        <begin position="159"/>
        <end position="204"/>
    </location>
</feature>
<dbReference type="Proteomes" id="UP000322873">
    <property type="component" value="Unassembled WGS sequence"/>
</dbReference>
<dbReference type="EMBL" id="VICG01000015">
    <property type="protein sequence ID" value="KAA8564666.1"/>
    <property type="molecule type" value="Genomic_DNA"/>
</dbReference>
<organism evidence="2 3">
    <name type="scientific">Monilinia fructicola</name>
    <name type="common">Brown rot fungus</name>
    <name type="synonym">Ciboria fructicola</name>
    <dbReference type="NCBI Taxonomy" id="38448"/>
    <lineage>
        <taxon>Eukaryota</taxon>
        <taxon>Fungi</taxon>
        <taxon>Dikarya</taxon>
        <taxon>Ascomycota</taxon>
        <taxon>Pezizomycotina</taxon>
        <taxon>Leotiomycetes</taxon>
        <taxon>Helotiales</taxon>
        <taxon>Sclerotiniaceae</taxon>
        <taxon>Monilinia</taxon>
    </lineage>
</organism>
<evidence type="ECO:0000313" key="2">
    <source>
        <dbReference type="EMBL" id="KAA8564666.1"/>
    </source>
</evidence>
<sequence length="204" mass="22181">MNDHQITHTDSKYRSQARVKGFAGHQRPRAVAPHQPGPSYSHPEGIPGPPVAYHNGRQVVDTQDIPIQATQVAYFIPSSPSPDRTKDVYAYSRNPNPELTFQASPAAINNSGGQTGAPQSFNFGNSRTGIWCPRPLNPSLYGTEAWSLRLANFTNSTLTRTTTATSLPENVGPRPGKRAATDDLRPDPEGNQEAEGCAKRPRPN</sequence>
<feature type="region of interest" description="Disordered" evidence="1">
    <location>
        <begin position="1"/>
        <end position="55"/>
    </location>
</feature>
<name>A0A5M9JAI5_MONFR</name>
<evidence type="ECO:0000256" key="1">
    <source>
        <dbReference type="SAM" id="MobiDB-lite"/>
    </source>
</evidence>
<feature type="compositionally biased region" description="Basic and acidic residues" evidence="1">
    <location>
        <begin position="179"/>
        <end position="188"/>
    </location>
</feature>
<gene>
    <name evidence="2" type="ORF">EYC84_011573</name>
</gene>
<dbReference type="VEuPathDB" id="FungiDB:MFRU_013g02050"/>
<evidence type="ECO:0000313" key="3">
    <source>
        <dbReference type="Proteomes" id="UP000322873"/>
    </source>
</evidence>
<dbReference type="AlphaFoldDB" id="A0A5M9JAI5"/>
<comment type="caution">
    <text evidence="2">The sequence shown here is derived from an EMBL/GenBank/DDBJ whole genome shotgun (WGS) entry which is preliminary data.</text>
</comment>